<dbReference type="PANTHER" id="PTHR43445">
    <property type="entry name" value="UDP-N-ACETYLMURAMATE--L-ALANINE LIGASE-RELATED"/>
    <property type="match status" value="1"/>
</dbReference>
<dbReference type="InterPro" id="IPR036565">
    <property type="entry name" value="Mur-like_cat_sf"/>
</dbReference>
<dbReference type="InterPro" id="IPR050061">
    <property type="entry name" value="MurCDEF_pg_biosynth"/>
</dbReference>
<protein>
    <submittedName>
        <fullName evidence="3">Poly-gamma-glutamate synthase PgsB/CapB</fullName>
    </submittedName>
</protein>
<evidence type="ECO:0000313" key="4">
    <source>
        <dbReference type="Proteomes" id="UP001230005"/>
    </source>
</evidence>
<evidence type="ECO:0000259" key="2">
    <source>
        <dbReference type="Pfam" id="PF08245"/>
    </source>
</evidence>
<keyword evidence="1" id="KW-0812">Transmembrane</keyword>
<feature type="domain" description="Mur ligase central" evidence="2">
    <location>
        <begin position="41"/>
        <end position="200"/>
    </location>
</feature>
<gene>
    <name evidence="3" type="ORF">J2S74_001822</name>
</gene>
<keyword evidence="1" id="KW-0472">Membrane</keyword>
<dbReference type="RefSeq" id="WP_307324420.1">
    <property type="nucleotide sequence ID" value="NZ_JAUSUG010000006.1"/>
</dbReference>
<keyword evidence="1" id="KW-1133">Transmembrane helix</keyword>
<reference evidence="3 4" key="1">
    <citation type="submission" date="2023-07" db="EMBL/GenBank/DDBJ databases">
        <title>Genomic Encyclopedia of Type Strains, Phase IV (KMG-IV): sequencing the most valuable type-strain genomes for metagenomic binning, comparative biology and taxonomic classification.</title>
        <authorList>
            <person name="Goeker M."/>
        </authorList>
    </citation>
    <scope>NUCLEOTIDE SEQUENCE [LARGE SCALE GENOMIC DNA]</scope>
    <source>
        <strain evidence="3 4">DSM 9768</strain>
    </source>
</reference>
<dbReference type="PRINTS" id="PR01758">
    <property type="entry name" value="CAPSULEPROTB"/>
</dbReference>
<sequence length="413" mass="46204">MEFDYVYMLIFASLILILGILEKVRLRGNMKKIPLRIHVNGIRGKSTVTRLITGILKEAGKKVVGKTTGTSARMIYWDTPEEKPIERGLQGPNISEQKRVMNEVVQRGADSLVTECMAVNPEYQQVFEDEFVQANITVITNVIEDHLDLMGPSLDDIAEALSGTIPYNGHLIISDSPYNESFMSIAEKRNTKVIIADEAQIDEEYLKKFPYMIFPQNAALALAVAHVLEIDEETALQGMLNAQPDPGAMRVHQFGPYHSPTYFFNGFAANDPTSTLNIWKRINTLDYPTDHATVIMNCRNDRVDRTIQFAKDVLPYMNVKNLVVMGKSVTPITKAYDAGKLNMENFFNMEDQSIDDIIDLLLTIAEGSVIYGIGNIHGGGEELAAAIEKQKWQLDNEKNSSPEVEAGKLLEQT</sequence>
<dbReference type="InterPro" id="IPR008337">
    <property type="entry name" value="Capsule_biosynth_CapB"/>
</dbReference>
<name>A0ABT9ZT81_9BACI</name>
<dbReference type="PANTHER" id="PTHR43445:SF1">
    <property type="entry name" value="PGA SYNTHASE CAPB"/>
    <property type="match status" value="1"/>
</dbReference>
<accession>A0ABT9ZT81</accession>
<proteinExistence type="predicted"/>
<dbReference type="Pfam" id="PF08245">
    <property type="entry name" value="Mur_ligase_M"/>
    <property type="match status" value="1"/>
</dbReference>
<keyword evidence="4" id="KW-1185">Reference proteome</keyword>
<dbReference type="NCBIfam" id="TIGR04012">
    <property type="entry name" value="poly_gGlu_PgsB"/>
    <property type="match status" value="1"/>
</dbReference>
<organism evidence="3 4">
    <name type="scientific">Evansella vedderi</name>
    <dbReference type="NCBI Taxonomy" id="38282"/>
    <lineage>
        <taxon>Bacteria</taxon>
        <taxon>Bacillati</taxon>
        <taxon>Bacillota</taxon>
        <taxon>Bacilli</taxon>
        <taxon>Bacillales</taxon>
        <taxon>Bacillaceae</taxon>
        <taxon>Evansella</taxon>
    </lineage>
</organism>
<dbReference type="Proteomes" id="UP001230005">
    <property type="component" value="Unassembled WGS sequence"/>
</dbReference>
<dbReference type="EMBL" id="JAUSUG010000006">
    <property type="protein sequence ID" value="MDQ0254443.1"/>
    <property type="molecule type" value="Genomic_DNA"/>
</dbReference>
<dbReference type="SUPFAM" id="SSF53623">
    <property type="entry name" value="MurD-like peptide ligases, catalytic domain"/>
    <property type="match status" value="1"/>
</dbReference>
<feature type="transmembrane region" description="Helical" evidence="1">
    <location>
        <begin position="6"/>
        <end position="26"/>
    </location>
</feature>
<comment type="caution">
    <text evidence="3">The sequence shown here is derived from an EMBL/GenBank/DDBJ whole genome shotgun (WGS) entry which is preliminary data.</text>
</comment>
<evidence type="ECO:0000256" key="1">
    <source>
        <dbReference type="SAM" id="Phobius"/>
    </source>
</evidence>
<dbReference type="Gene3D" id="3.40.1190.10">
    <property type="entry name" value="Mur-like, catalytic domain"/>
    <property type="match status" value="1"/>
</dbReference>
<evidence type="ECO:0000313" key="3">
    <source>
        <dbReference type="EMBL" id="MDQ0254443.1"/>
    </source>
</evidence>
<dbReference type="InterPro" id="IPR013221">
    <property type="entry name" value="Mur_ligase_cen"/>
</dbReference>